<proteinExistence type="predicted"/>
<dbReference type="OrthoDB" id="10511654at2759"/>
<dbReference type="RefSeq" id="XP_461030.2">
    <property type="nucleotide sequence ID" value="XM_461030.1"/>
</dbReference>
<evidence type="ECO:0000313" key="2">
    <source>
        <dbReference type="Proteomes" id="UP000000599"/>
    </source>
</evidence>
<name>Q6BL91_DEBHA</name>
<dbReference type="KEGG" id="dha:DEHA2F15400g"/>
<dbReference type="EMBL" id="CR382138">
    <property type="protein sequence ID" value="CAG89400.2"/>
    <property type="molecule type" value="Genomic_DNA"/>
</dbReference>
<accession>Q6BL91</accession>
<organism evidence="1 2">
    <name type="scientific">Debaryomyces hansenii (strain ATCC 36239 / CBS 767 / BCRC 21394 / JCM 1990 / NBRC 0083 / IGC 2968)</name>
    <name type="common">Yeast</name>
    <name type="synonym">Torulaspora hansenii</name>
    <dbReference type="NCBI Taxonomy" id="284592"/>
    <lineage>
        <taxon>Eukaryota</taxon>
        <taxon>Fungi</taxon>
        <taxon>Dikarya</taxon>
        <taxon>Ascomycota</taxon>
        <taxon>Saccharomycotina</taxon>
        <taxon>Pichiomycetes</taxon>
        <taxon>Debaryomycetaceae</taxon>
        <taxon>Debaryomyces</taxon>
    </lineage>
</organism>
<keyword evidence="2" id="KW-1185">Reference proteome</keyword>
<dbReference type="AlphaFoldDB" id="Q6BL91"/>
<protein>
    <submittedName>
        <fullName evidence="1">DEHA2F15400p</fullName>
    </submittedName>
</protein>
<gene>
    <name evidence="1" type="ordered locus">DEHA2F15400g</name>
</gene>
<sequence>MNRKEGTEENEVTSLVADEPELIIRSDHGSVNDIDEIVSRLKHRSSCSSCSASIVYLFTYSPGYYRSSRYPSIRLRPRYPYMEFDDLYGIVVCDHSIVTDDILDDLLRNYRRWEPPYWYVEDGIILCSMSPSGMSWGLGHAMEEFDEMIEDPDYLKLKPYIRDVVDRTIHSLRPIAEDPRKRAQALCYHNEIKLIDFTIEL</sequence>
<dbReference type="HOGENOM" id="CLU_1421383_0_0_1"/>
<dbReference type="InParanoid" id="Q6BL91"/>
<dbReference type="GeneID" id="2904157"/>
<reference evidence="1 2" key="1">
    <citation type="journal article" date="2004" name="Nature">
        <title>Genome evolution in yeasts.</title>
        <authorList>
            <consortium name="Genolevures"/>
            <person name="Dujon B."/>
            <person name="Sherman D."/>
            <person name="Fischer G."/>
            <person name="Durrens P."/>
            <person name="Casaregola S."/>
            <person name="Lafontaine I."/>
            <person name="de Montigny J."/>
            <person name="Marck C."/>
            <person name="Neuveglise C."/>
            <person name="Talla E."/>
            <person name="Goffard N."/>
            <person name="Frangeul L."/>
            <person name="Aigle M."/>
            <person name="Anthouard V."/>
            <person name="Babour A."/>
            <person name="Barbe V."/>
            <person name="Barnay S."/>
            <person name="Blanchin S."/>
            <person name="Beckerich J.M."/>
            <person name="Beyne E."/>
            <person name="Bleykasten C."/>
            <person name="Boisrame A."/>
            <person name="Boyer J."/>
            <person name="Cattolico L."/>
            <person name="Confanioleri F."/>
            <person name="de Daruvar A."/>
            <person name="Despons L."/>
            <person name="Fabre E."/>
            <person name="Fairhead C."/>
            <person name="Ferry-Dumazet H."/>
            <person name="Groppi A."/>
            <person name="Hantraye F."/>
            <person name="Hennequin C."/>
            <person name="Jauniaux N."/>
            <person name="Joyet P."/>
            <person name="Kachouri R."/>
            <person name="Kerrest A."/>
            <person name="Koszul R."/>
            <person name="Lemaire M."/>
            <person name="Lesur I."/>
            <person name="Ma L."/>
            <person name="Muller H."/>
            <person name="Nicaud J.M."/>
            <person name="Nikolski M."/>
            <person name="Oztas S."/>
            <person name="Ozier-Kalogeropoulos O."/>
            <person name="Pellenz S."/>
            <person name="Potier S."/>
            <person name="Richard G.F."/>
            <person name="Straub M.L."/>
            <person name="Suleau A."/>
            <person name="Swennene D."/>
            <person name="Tekaia F."/>
            <person name="Wesolowski-Louvel M."/>
            <person name="Westhof E."/>
            <person name="Wirth B."/>
            <person name="Zeniou-Meyer M."/>
            <person name="Zivanovic I."/>
            <person name="Bolotin-Fukuhara M."/>
            <person name="Thierry A."/>
            <person name="Bouchier C."/>
            <person name="Caudron B."/>
            <person name="Scarpelli C."/>
            <person name="Gaillardin C."/>
            <person name="Weissenbach J."/>
            <person name="Wincker P."/>
            <person name="Souciet J.L."/>
        </authorList>
    </citation>
    <scope>NUCLEOTIDE SEQUENCE [LARGE SCALE GENOMIC DNA]</scope>
    <source>
        <strain evidence="2">ATCC 36239 / CBS 767 / BCRC 21394 / JCM 1990 / NBRC 0083 / IGC 2968</strain>
    </source>
</reference>
<evidence type="ECO:0000313" key="1">
    <source>
        <dbReference type="EMBL" id="CAG89400.2"/>
    </source>
</evidence>
<dbReference type="Proteomes" id="UP000000599">
    <property type="component" value="Chromosome F"/>
</dbReference>